<dbReference type="AlphaFoldDB" id="A0A418Y590"/>
<feature type="transmembrane region" description="Helical" evidence="6">
    <location>
        <begin position="6"/>
        <end position="30"/>
    </location>
</feature>
<sequence>MTKFRLIALALIAAAALALFVFGLWPYLTLESLNARQQSFQAYYAAHPGQAIVIYFAICVAVAALSVPGATIVILAGGAMFGLFLGTLIVSFATTIGATLAFLASRHLLRDWVRKRFGKGLAAVDAGVASDGAYYLLTLRLGPMFPFILVNLLMGLTAMRTWTYYWVSQLGMLPITLAFVNAGTQLGRIEAMSDLVSPAVLASLALLAVVPLAGKKVMDWIRARRLRTLKPPT</sequence>
<dbReference type="PANTHER" id="PTHR12677:SF59">
    <property type="entry name" value="GOLGI APPARATUS MEMBRANE PROTEIN TVP38-RELATED"/>
    <property type="match status" value="1"/>
</dbReference>
<evidence type="ECO:0000256" key="4">
    <source>
        <dbReference type="ARBA" id="ARBA00022989"/>
    </source>
</evidence>
<evidence type="ECO:0000313" key="9">
    <source>
        <dbReference type="Proteomes" id="UP000284006"/>
    </source>
</evidence>
<keyword evidence="2 6" id="KW-1003">Cell membrane</keyword>
<evidence type="ECO:0000256" key="5">
    <source>
        <dbReference type="ARBA" id="ARBA00023136"/>
    </source>
</evidence>
<organism evidence="8 9">
    <name type="scientific">Massilia cavernae</name>
    <dbReference type="NCBI Taxonomy" id="2320864"/>
    <lineage>
        <taxon>Bacteria</taxon>
        <taxon>Pseudomonadati</taxon>
        <taxon>Pseudomonadota</taxon>
        <taxon>Betaproteobacteria</taxon>
        <taxon>Burkholderiales</taxon>
        <taxon>Oxalobacteraceae</taxon>
        <taxon>Telluria group</taxon>
        <taxon>Massilia</taxon>
    </lineage>
</organism>
<reference evidence="8 9" key="1">
    <citation type="submission" date="2018-09" db="EMBL/GenBank/DDBJ databases">
        <authorList>
            <person name="Zhu H."/>
        </authorList>
    </citation>
    <scope>NUCLEOTIDE SEQUENCE [LARGE SCALE GENOMIC DNA]</scope>
    <source>
        <strain evidence="8 9">K1S02-61</strain>
    </source>
</reference>
<evidence type="ECO:0000256" key="3">
    <source>
        <dbReference type="ARBA" id="ARBA00022692"/>
    </source>
</evidence>
<dbReference type="OrthoDB" id="178496at2"/>
<keyword evidence="4 6" id="KW-1133">Transmembrane helix</keyword>
<feature type="transmembrane region" description="Helical" evidence="6">
    <location>
        <begin position="51"/>
        <end position="75"/>
    </location>
</feature>
<keyword evidence="5 6" id="KW-0472">Membrane</keyword>
<feature type="transmembrane region" description="Helical" evidence="6">
    <location>
        <begin position="143"/>
        <end position="159"/>
    </location>
</feature>
<comment type="caution">
    <text evidence="8">The sequence shown here is derived from an EMBL/GenBank/DDBJ whole genome shotgun (WGS) entry which is preliminary data.</text>
</comment>
<dbReference type="RefSeq" id="WP_119810021.1">
    <property type="nucleotide sequence ID" value="NZ_QYUP01000068.1"/>
</dbReference>
<evidence type="ECO:0000259" key="7">
    <source>
        <dbReference type="Pfam" id="PF09335"/>
    </source>
</evidence>
<dbReference type="EMBL" id="QYUP01000068">
    <property type="protein sequence ID" value="RJG21582.1"/>
    <property type="molecule type" value="Genomic_DNA"/>
</dbReference>
<protein>
    <recommendedName>
        <fullName evidence="6">TVP38/TMEM64 family membrane protein</fullName>
    </recommendedName>
</protein>
<gene>
    <name evidence="8" type="ORF">D3872_06525</name>
</gene>
<dbReference type="InterPro" id="IPR015414">
    <property type="entry name" value="TMEM64"/>
</dbReference>
<dbReference type="InterPro" id="IPR032816">
    <property type="entry name" value="VTT_dom"/>
</dbReference>
<keyword evidence="3 6" id="KW-0812">Transmembrane</keyword>
<feature type="transmembrane region" description="Helical" evidence="6">
    <location>
        <begin position="81"/>
        <end position="105"/>
    </location>
</feature>
<evidence type="ECO:0000256" key="1">
    <source>
        <dbReference type="ARBA" id="ARBA00004651"/>
    </source>
</evidence>
<evidence type="ECO:0000256" key="2">
    <source>
        <dbReference type="ARBA" id="ARBA00022475"/>
    </source>
</evidence>
<comment type="subcellular location">
    <subcellularLocation>
        <location evidence="1 6">Cell membrane</location>
        <topology evidence="1 6">Multi-pass membrane protein</topology>
    </subcellularLocation>
</comment>
<dbReference type="Proteomes" id="UP000284006">
    <property type="component" value="Unassembled WGS sequence"/>
</dbReference>
<dbReference type="Pfam" id="PF09335">
    <property type="entry name" value="VTT_dom"/>
    <property type="match status" value="1"/>
</dbReference>
<comment type="similarity">
    <text evidence="6">Belongs to the TVP38/TMEM64 family.</text>
</comment>
<dbReference type="PANTHER" id="PTHR12677">
    <property type="entry name" value="GOLGI APPARATUS MEMBRANE PROTEIN TVP38-RELATED"/>
    <property type="match status" value="1"/>
</dbReference>
<evidence type="ECO:0000256" key="6">
    <source>
        <dbReference type="RuleBase" id="RU366058"/>
    </source>
</evidence>
<accession>A0A418Y590</accession>
<dbReference type="GO" id="GO:0005886">
    <property type="term" value="C:plasma membrane"/>
    <property type="evidence" value="ECO:0007669"/>
    <property type="project" value="UniProtKB-SubCell"/>
</dbReference>
<feature type="transmembrane region" description="Helical" evidence="6">
    <location>
        <begin position="164"/>
        <end position="183"/>
    </location>
</feature>
<name>A0A418Y590_9BURK</name>
<feature type="transmembrane region" description="Helical" evidence="6">
    <location>
        <begin position="195"/>
        <end position="214"/>
    </location>
</feature>
<keyword evidence="9" id="KW-1185">Reference proteome</keyword>
<feature type="domain" description="VTT" evidence="7">
    <location>
        <begin position="70"/>
        <end position="184"/>
    </location>
</feature>
<evidence type="ECO:0000313" key="8">
    <source>
        <dbReference type="EMBL" id="RJG21582.1"/>
    </source>
</evidence>
<proteinExistence type="inferred from homology"/>